<dbReference type="SUPFAM" id="SSF51556">
    <property type="entry name" value="Metallo-dependent hydrolases"/>
    <property type="match status" value="1"/>
</dbReference>
<dbReference type="PANTHER" id="PTHR32027">
    <property type="entry name" value="CYTOSINE DEAMINASE"/>
    <property type="match status" value="1"/>
</dbReference>
<protein>
    <recommendedName>
        <fullName evidence="3">Metallo-dependent hydrolase</fullName>
    </recommendedName>
</protein>
<evidence type="ECO:0000313" key="1">
    <source>
        <dbReference type="EMBL" id="CAL1713115.1"/>
    </source>
</evidence>
<dbReference type="InterPro" id="IPR032466">
    <property type="entry name" value="Metal_Hydrolase"/>
</dbReference>
<evidence type="ECO:0000313" key="2">
    <source>
        <dbReference type="Proteomes" id="UP001497453"/>
    </source>
</evidence>
<evidence type="ECO:0008006" key="3">
    <source>
        <dbReference type="Google" id="ProtNLM"/>
    </source>
</evidence>
<proteinExistence type="predicted"/>
<dbReference type="EMBL" id="OZ037950">
    <property type="protein sequence ID" value="CAL1713115.1"/>
    <property type="molecule type" value="Genomic_DNA"/>
</dbReference>
<gene>
    <name evidence="1" type="ORF">GFSPODELE1_LOCUS9156</name>
</gene>
<dbReference type="PANTHER" id="PTHR32027:SF0">
    <property type="entry name" value="CYTOSINE DEAMINASE"/>
    <property type="match status" value="1"/>
</dbReference>
<organism evidence="1 2">
    <name type="scientific">Somion occarium</name>
    <dbReference type="NCBI Taxonomy" id="3059160"/>
    <lineage>
        <taxon>Eukaryota</taxon>
        <taxon>Fungi</taxon>
        <taxon>Dikarya</taxon>
        <taxon>Basidiomycota</taxon>
        <taxon>Agaricomycotina</taxon>
        <taxon>Agaricomycetes</taxon>
        <taxon>Polyporales</taxon>
        <taxon>Cerrenaceae</taxon>
        <taxon>Somion</taxon>
    </lineage>
</organism>
<keyword evidence="2" id="KW-1185">Reference proteome</keyword>
<sequence length="461" mass="51276">MDENSSPSKFLIRRITLPGLERNDDGTRAVYDVLCLNGKVHRIQQSSKFPDTNEPGFSNIDGTLLETAGLLIPGLCHAHIHLDKCFLLDEYSDLKIVSGDFREALAMTAEAKTRFAKDEASILRRGRQLIMQSVQCGVTSMRAHVEIDITTGFACVNAGVRLREEFQQQCDVQIAVFAQDPLYTSDSEQPGENYDLLSLAAALDGVEAIGSAPYVEPNIAMAKENIRLVLDLAWKHTLVADFHLDYNFDSSSEPLIWYLLQELETRMKGGTWKQELHVCVGHATRLALFSREEWAKYKRVVDEHNLPITLVGLPQSDLYMMGRGTDPSPRSTLNVTHLAREHNVRIAMTVNNVQNAFTPQGSVDPLSLCPLGVAVFQSATKADSQVLLESVTNTARRAIGRQQDSRLSKESRPMIVRVGDVADFVLLHNNDSTQSAVLNPSYDRTTIKGGRIVSVRRTILE</sequence>
<accession>A0ABP1DZI5</accession>
<reference evidence="2" key="1">
    <citation type="submission" date="2024-04" db="EMBL/GenBank/DDBJ databases">
        <authorList>
            <person name="Shaw F."/>
            <person name="Minotto A."/>
        </authorList>
    </citation>
    <scope>NUCLEOTIDE SEQUENCE [LARGE SCALE GENOMIC DNA]</scope>
</reference>
<dbReference type="InterPro" id="IPR052349">
    <property type="entry name" value="Metallo-hydrolase_Enzymes"/>
</dbReference>
<dbReference type="Gene3D" id="3.20.20.140">
    <property type="entry name" value="Metal-dependent hydrolases"/>
    <property type="match status" value="1"/>
</dbReference>
<name>A0ABP1DZI5_9APHY</name>
<dbReference type="Proteomes" id="UP001497453">
    <property type="component" value="Chromosome 7"/>
</dbReference>